<feature type="region of interest" description="Disordered" evidence="1">
    <location>
        <begin position="1"/>
        <end position="30"/>
    </location>
</feature>
<evidence type="ECO:0000313" key="3">
    <source>
        <dbReference type="Proteomes" id="UP000663823"/>
    </source>
</evidence>
<reference evidence="2" key="1">
    <citation type="submission" date="2021-02" db="EMBL/GenBank/DDBJ databases">
        <authorList>
            <person name="Nowell W R."/>
        </authorList>
    </citation>
    <scope>NUCLEOTIDE SEQUENCE</scope>
</reference>
<sequence length="30" mass="2979">MRWPKGATQGIVIAGGNGAGQGTNQLNGPQ</sequence>
<comment type="caution">
    <text evidence="2">The sequence shown here is derived from an EMBL/GenBank/DDBJ whole genome shotgun (WGS) entry which is preliminary data.</text>
</comment>
<gene>
    <name evidence="2" type="ORF">OTI717_LOCUS38729</name>
</gene>
<evidence type="ECO:0000256" key="1">
    <source>
        <dbReference type="SAM" id="MobiDB-lite"/>
    </source>
</evidence>
<organism evidence="2 3">
    <name type="scientific">Rotaria sordida</name>
    <dbReference type="NCBI Taxonomy" id="392033"/>
    <lineage>
        <taxon>Eukaryota</taxon>
        <taxon>Metazoa</taxon>
        <taxon>Spiralia</taxon>
        <taxon>Gnathifera</taxon>
        <taxon>Rotifera</taxon>
        <taxon>Eurotatoria</taxon>
        <taxon>Bdelloidea</taxon>
        <taxon>Philodinida</taxon>
        <taxon>Philodinidae</taxon>
        <taxon>Rotaria</taxon>
    </lineage>
</organism>
<dbReference type="AlphaFoldDB" id="A0A820BPM7"/>
<dbReference type="Proteomes" id="UP000663823">
    <property type="component" value="Unassembled WGS sequence"/>
</dbReference>
<name>A0A820BPM7_9BILA</name>
<dbReference type="EMBL" id="CAJOAX010022113">
    <property type="protein sequence ID" value="CAF4204913.1"/>
    <property type="molecule type" value="Genomic_DNA"/>
</dbReference>
<proteinExistence type="predicted"/>
<protein>
    <submittedName>
        <fullName evidence="2">Uncharacterized protein</fullName>
    </submittedName>
</protein>
<feature type="non-terminal residue" evidence="2">
    <location>
        <position position="30"/>
    </location>
</feature>
<evidence type="ECO:0000313" key="2">
    <source>
        <dbReference type="EMBL" id="CAF4204913.1"/>
    </source>
</evidence>
<accession>A0A820BPM7</accession>